<protein>
    <recommendedName>
        <fullName evidence="1">Polymerase/histidinol phosphatase N-terminal domain-containing protein</fullName>
    </recommendedName>
</protein>
<dbReference type="InterPro" id="IPR016195">
    <property type="entry name" value="Pol/histidinol_Pase-like"/>
</dbReference>
<dbReference type="AlphaFoldDB" id="A0A420XRQ0"/>
<keyword evidence="3" id="KW-1185">Reference proteome</keyword>
<dbReference type="NCBIfam" id="NF038032">
    <property type="entry name" value="CehA_McbA_metalo"/>
    <property type="match status" value="1"/>
</dbReference>
<dbReference type="OrthoDB" id="9804333at2"/>
<feature type="domain" description="Polymerase/histidinol phosphatase N-terminal" evidence="1">
    <location>
        <begin position="51"/>
        <end position="149"/>
    </location>
</feature>
<gene>
    <name evidence="2" type="ORF">CLV35_1266</name>
</gene>
<accession>A0A420XRQ0</accession>
<name>A0A420XRQ0_9ACTN</name>
<dbReference type="EMBL" id="RBWV01000010">
    <property type="protein sequence ID" value="RKS77573.1"/>
    <property type="molecule type" value="Genomic_DNA"/>
</dbReference>
<dbReference type="InterPro" id="IPR003141">
    <property type="entry name" value="Pol/His_phosphatase_N"/>
</dbReference>
<evidence type="ECO:0000259" key="1">
    <source>
        <dbReference type="SMART" id="SM00481"/>
    </source>
</evidence>
<dbReference type="InParanoid" id="A0A420XRQ0"/>
<dbReference type="RefSeq" id="WP_121192596.1">
    <property type="nucleotide sequence ID" value="NZ_RBWV01000010.1"/>
</dbReference>
<dbReference type="Gene3D" id="3.20.20.140">
    <property type="entry name" value="Metal-dependent hydrolases"/>
    <property type="match status" value="1"/>
</dbReference>
<organism evidence="2 3">
    <name type="scientific">Motilibacter peucedani</name>
    <dbReference type="NCBI Taxonomy" id="598650"/>
    <lineage>
        <taxon>Bacteria</taxon>
        <taxon>Bacillati</taxon>
        <taxon>Actinomycetota</taxon>
        <taxon>Actinomycetes</taxon>
        <taxon>Motilibacterales</taxon>
        <taxon>Motilibacteraceae</taxon>
        <taxon>Motilibacter</taxon>
    </lineage>
</organism>
<evidence type="ECO:0000313" key="2">
    <source>
        <dbReference type="EMBL" id="RKS77573.1"/>
    </source>
</evidence>
<reference evidence="2 3" key="1">
    <citation type="submission" date="2018-10" db="EMBL/GenBank/DDBJ databases">
        <title>Genomic Encyclopedia of Archaeal and Bacterial Type Strains, Phase II (KMG-II): from individual species to whole genera.</title>
        <authorList>
            <person name="Goeker M."/>
        </authorList>
    </citation>
    <scope>NUCLEOTIDE SEQUENCE [LARGE SCALE GENOMIC DNA]</scope>
    <source>
        <strain evidence="2 3">RP-AC37</strain>
    </source>
</reference>
<comment type="caution">
    <text evidence="2">The sequence shown here is derived from an EMBL/GenBank/DDBJ whole genome shotgun (WGS) entry which is preliminary data.</text>
</comment>
<dbReference type="Proteomes" id="UP000281955">
    <property type="component" value="Unassembled WGS sequence"/>
</dbReference>
<sequence length="425" mass="45154">MSSYSASGLIVAGGRPTLAVAQGPGADLHGAEGAERAPRLPGSAGTVLVHADLHNHTLLSDGAGSPEDAFAAMRAAGLDVAALTDHASVAPGFDIPERTRDNAEAVARWTMAPRSIDAAGWARTGRLADEQDSPGEFTAVRGFEWTEPWLGHVNVWFSEDWTDVQELGGTRHLFDWLAERSAPGPAGTPALAGLNHPGREPGRFDGFRYDARLADRVVSMEMFNRGDDYLFEGWAEGRPSPLLAALDAGWRPGLLGVTDEHGRTWGSAEGRGRGGLWVHEHSRAGVAEALRARRFFATRLSGLRLDAALDGVRIGSELPSPPRAARLELDVDRGPAWAGRELVAQLLRPGADDDVPRVAAEVAVRCGEPVDCEAELGDPPPAGRPDWVVLRLADPDAANRTPGPRGHAANALAVAYASPWWAGRA</sequence>
<proteinExistence type="predicted"/>
<dbReference type="SMART" id="SM00481">
    <property type="entry name" value="POLIIIAc"/>
    <property type="match status" value="1"/>
</dbReference>
<evidence type="ECO:0000313" key="3">
    <source>
        <dbReference type="Proteomes" id="UP000281955"/>
    </source>
</evidence>
<dbReference type="SUPFAM" id="SSF89550">
    <property type="entry name" value="PHP domain-like"/>
    <property type="match status" value="1"/>
</dbReference>